<dbReference type="Pfam" id="PF17963">
    <property type="entry name" value="Big_9"/>
    <property type="match status" value="2"/>
</dbReference>
<dbReference type="RefSeq" id="WP_163460089.1">
    <property type="nucleotide sequence ID" value="NZ_JAAGOH010000071.1"/>
</dbReference>
<dbReference type="InterPro" id="IPR038081">
    <property type="entry name" value="CalX-like_sf"/>
</dbReference>
<keyword evidence="3" id="KW-1185">Reference proteome</keyword>
<comment type="caution">
    <text evidence="2">The sequence shown here is derived from an EMBL/GenBank/DDBJ whole genome shotgun (WGS) entry which is preliminary data.</text>
</comment>
<reference evidence="2 3" key="1">
    <citation type="submission" date="2020-02" db="EMBL/GenBank/DDBJ databases">
        <title>Ideonella bacterium strain TBM-1.</title>
        <authorList>
            <person name="Chen W.-M."/>
        </authorList>
    </citation>
    <scope>NUCLEOTIDE SEQUENCE [LARGE SCALE GENOMIC DNA]</scope>
    <source>
        <strain evidence="2 3">TBM-1</strain>
    </source>
</reference>
<feature type="domain" description="DUF4347" evidence="1">
    <location>
        <begin position="84"/>
        <end position="240"/>
    </location>
</feature>
<protein>
    <submittedName>
        <fullName evidence="2">DUF4347 domain-containing protein</fullName>
    </submittedName>
</protein>
<dbReference type="Proteomes" id="UP000484255">
    <property type="component" value="Unassembled WGS sequence"/>
</dbReference>
<dbReference type="EMBL" id="JAAGOH010000071">
    <property type="protein sequence ID" value="NDY94073.1"/>
    <property type="molecule type" value="Genomic_DNA"/>
</dbReference>
<name>A0A7C9PKA6_9BURK</name>
<proteinExistence type="predicted"/>
<evidence type="ECO:0000259" key="1">
    <source>
        <dbReference type="Pfam" id="PF14252"/>
    </source>
</evidence>
<organism evidence="2 3">
    <name type="scientific">Ideonella livida</name>
    <dbReference type="NCBI Taxonomy" id="2707176"/>
    <lineage>
        <taxon>Bacteria</taxon>
        <taxon>Pseudomonadati</taxon>
        <taxon>Pseudomonadota</taxon>
        <taxon>Betaproteobacteria</taxon>
        <taxon>Burkholderiales</taxon>
        <taxon>Sphaerotilaceae</taxon>
        <taxon>Ideonella</taxon>
    </lineage>
</organism>
<dbReference type="InterPro" id="IPR025592">
    <property type="entry name" value="DUF4347"/>
</dbReference>
<dbReference type="Pfam" id="PF14252">
    <property type="entry name" value="DUF4347"/>
    <property type="match status" value="1"/>
</dbReference>
<sequence>MSRPQRRRLTRRASPRVMALEARLMFDGAAAVEAVQRQADADADPGARVIPDTPRETARDTALEAMPGQGVASLPPALPGRAELVVIDARVPDLEGLLAALGPGRQVLVLDPSRDGLAQLQEALAGQPPLEALHLLGHGAQGQIALGATTLGLDQLDPAAPALQALGGLLSEQGDLLLYGCDVAEGANGQAFITRLAELTGADVAASTDATGANARGGDWVLEARAGQVETETLQVSDAAWAQSLPAPSVSLNTGYQLFDNGSPGGFGANSTNPDIDPNTANGSVNGVNAASSGSFTFTASANSTASDGSFQIDTQGNDVTGTLTFTGSLKNTAGTTVTGTFTLTGAISKHIKTIDGNSGDSEAFYFFTAGNGTANLNGLGFLLVVPGDEGFFSPTDTNISLPADNSYLAGLNGFRTLQQSSPTVSVSDVTVSEDSPYAVFTVSLSAASSTAVSFTPSLVSLGSGCGYATVGTDTGSTLEYFNGTTWVSASGGITLTAGSTSVLVRAAIQNDGLSEGPEVYGLSTGTVTGTVSNPAGAQGTGTISDDGTVDDVFLANNNTATATHGGADNDTPTVLDANWQTLNFNGTGTSGAGNNFLNLVGDGRANGDVVRFNNVITLNGQAVDAVVTTTLNNVSIGTYDSTANPSGTSAYFQPNLTATAAGGYASYRIDFYKAGTYSGGGTGEAVTLEHVAINSYDIDGVSSSNSDRQFQEFKGFSRYEVASNTQLTASTQADGSVRFTYAPTGSATNNTSIFADGYRVKVFYDSMNSLVLKAGVNASGAGSFNGLAYFAFDFSVGPGWSATPTSVDTPAASLSYDRLAFSEAGANNGSISQTATITLANETFTGTDGQTLSGVVVANLPDGLTAVVTRVDATHATLSFTGQATSHLSADDLANIQVRFTGSAFTGGNACVVTGAVRAGLSIDFADPAANTAPTASNVSASGNEDAASITITLSGSDADGTIASYTVSTLPSHGTLYSDAGLTQVVAAGDSVNAATLYFVPDADWNGSTSFSYTATDNSGATSTSATASLTVNAVNDAPEGGDVTDPDWDATDGRYELTTDEDTPVGGTVAAGDADGDTLAFGVDTHPSNGSVTIDAATGIYTYTPDAGWSGVDSFIVLVDDGNG</sequence>
<dbReference type="Gene3D" id="2.60.40.3440">
    <property type="match status" value="2"/>
</dbReference>
<dbReference type="AlphaFoldDB" id="A0A7C9PKA6"/>
<evidence type="ECO:0000313" key="2">
    <source>
        <dbReference type="EMBL" id="NDY94073.1"/>
    </source>
</evidence>
<feature type="non-terminal residue" evidence="2">
    <location>
        <position position="1127"/>
    </location>
</feature>
<dbReference type="SUPFAM" id="SSF141072">
    <property type="entry name" value="CalX-like"/>
    <property type="match status" value="1"/>
</dbReference>
<accession>A0A7C9PKA6</accession>
<dbReference type="Gene3D" id="2.60.40.2030">
    <property type="match status" value="1"/>
</dbReference>
<evidence type="ECO:0000313" key="3">
    <source>
        <dbReference type="Proteomes" id="UP000484255"/>
    </source>
</evidence>
<gene>
    <name evidence="2" type="ORF">G3A44_23045</name>
</gene>